<keyword evidence="7" id="KW-1185">Reference proteome</keyword>
<accession>A0ABY6UE63</accession>
<evidence type="ECO:0000256" key="1">
    <source>
        <dbReference type="ARBA" id="ARBA00022723"/>
    </source>
</evidence>
<feature type="chain" id="PRO_5047430284" description="Tyrosinase copper-binding domain-containing protein" evidence="3">
    <location>
        <begin position="22"/>
        <end position="380"/>
    </location>
</feature>
<dbReference type="InterPro" id="IPR008922">
    <property type="entry name" value="Di-copper_centre_dom_sf"/>
</dbReference>
<dbReference type="EMBL" id="CABFNS010000800">
    <property type="protein sequence ID" value="VUC29468.1"/>
    <property type="molecule type" value="Genomic_DNA"/>
</dbReference>
<evidence type="ECO:0000256" key="2">
    <source>
        <dbReference type="ARBA" id="ARBA00023002"/>
    </source>
</evidence>
<feature type="signal peptide" evidence="3">
    <location>
        <begin position="1"/>
        <end position="21"/>
    </location>
</feature>
<dbReference type="Pfam" id="PF00264">
    <property type="entry name" value="Tyrosinase"/>
    <property type="match status" value="1"/>
</dbReference>
<feature type="domain" description="Tyrosinase copper-binding" evidence="4">
    <location>
        <begin position="118"/>
        <end position="135"/>
    </location>
</feature>
<protein>
    <recommendedName>
        <fullName evidence="4 5">Tyrosinase copper-binding domain-containing protein</fullName>
    </recommendedName>
</protein>
<dbReference type="SUPFAM" id="SSF48056">
    <property type="entry name" value="Di-copper centre-containing domain"/>
    <property type="match status" value="1"/>
</dbReference>
<organism evidence="6 7">
    <name type="scientific">Bionectria ochroleuca</name>
    <name type="common">Gliocladium roseum</name>
    <dbReference type="NCBI Taxonomy" id="29856"/>
    <lineage>
        <taxon>Eukaryota</taxon>
        <taxon>Fungi</taxon>
        <taxon>Dikarya</taxon>
        <taxon>Ascomycota</taxon>
        <taxon>Pezizomycotina</taxon>
        <taxon>Sordariomycetes</taxon>
        <taxon>Hypocreomycetidae</taxon>
        <taxon>Hypocreales</taxon>
        <taxon>Bionectriaceae</taxon>
        <taxon>Clonostachys</taxon>
    </lineage>
</organism>
<keyword evidence="3" id="KW-0732">Signal</keyword>
<evidence type="ECO:0000259" key="5">
    <source>
        <dbReference type="PROSITE" id="PS00498"/>
    </source>
</evidence>
<evidence type="ECO:0000256" key="3">
    <source>
        <dbReference type="SAM" id="SignalP"/>
    </source>
</evidence>
<dbReference type="Proteomes" id="UP000766486">
    <property type="component" value="Unassembled WGS sequence"/>
</dbReference>
<sequence>MKPSTFSIFAGVASITAFANGAQTDPESVWAEAQLSYEKFTDGFLANATTSNGSCSKGNVRSRQRWDDLSIDARLEYIRAVKCLYSLPSKTDPLVAPGAKTRVDDFVYSHINQTNFIHGSGIFLPWHRQFMWNYETALYEECDFKGTGVPYWDWFLHTDNQASSPVFDSGPAGFGGNGLYIPHEATNQSLVDLPDVYVDKDAGTGGGCIVDGAFADLTLTLGPVVPADTPADDPYGLRSNPRCLKRDFLQPQSSAHLTYQKVADLIATTTYDEFRAVIDQEEMHPAAHKFLGADGYDFYSSPNDPVFFLLHSQVDRIWTIWQAQDFDTRKNQVGGTVTFRNIPPSANATLETVLHMLTCGSDVSFRDTVSPFENYCYRYI</sequence>
<comment type="caution">
    <text evidence="6">The sequence shown here is derived from an EMBL/GenBank/DDBJ whole genome shotgun (WGS) entry which is preliminary data.</text>
</comment>
<dbReference type="PROSITE" id="PS00498">
    <property type="entry name" value="TYROSINASE_2"/>
    <property type="match status" value="1"/>
</dbReference>
<proteinExistence type="predicted"/>
<name>A0ABY6UE63_BIOOC</name>
<dbReference type="Gene3D" id="1.10.1280.10">
    <property type="entry name" value="Di-copper center containing domain from catechol oxidase"/>
    <property type="match status" value="1"/>
</dbReference>
<dbReference type="InterPro" id="IPR002227">
    <property type="entry name" value="Tyrosinase_Cu-bd"/>
</dbReference>
<dbReference type="PRINTS" id="PR00092">
    <property type="entry name" value="TYROSINASE"/>
</dbReference>
<keyword evidence="2" id="KW-0560">Oxidoreductase</keyword>
<dbReference type="InterPro" id="IPR050316">
    <property type="entry name" value="Tyrosinase/Hemocyanin"/>
</dbReference>
<keyword evidence="1" id="KW-0479">Metal-binding</keyword>
<evidence type="ECO:0000259" key="4">
    <source>
        <dbReference type="PROSITE" id="PS00497"/>
    </source>
</evidence>
<gene>
    <name evidence="6" type="ORF">CLO192961_LOCUS259023</name>
</gene>
<dbReference type="PROSITE" id="PS00497">
    <property type="entry name" value="TYROSINASE_1"/>
    <property type="match status" value="1"/>
</dbReference>
<evidence type="ECO:0000313" key="6">
    <source>
        <dbReference type="EMBL" id="VUC29468.1"/>
    </source>
</evidence>
<dbReference type="PANTHER" id="PTHR11474">
    <property type="entry name" value="TYROSINASE FAMILY MEMBER"/>
    <property type="match status" value="1"/>
</dbReference>
<evidence type="ECO:0000313" key="7">
    <source>
        <dbReference type="Proteomes" id="UP000766486"/>
    </source>
</evidence>
<reference evidence="6 7" key="1">
    <citation type="submission" date="2019-06" db="EMBL/GenBank/DDBJ databases">
        <authorList>
            <person name="Broberg M."/>
        </authorList>
    </citation>
    <scope>NUCLEOTIDE SEQUENCE [LARGE SCALE GENOMIC DNA]</scope>
</reference>
<feature type="domain" description="Tyrosinase copper-binding" evidence="5">
    <location>
        <begin position="304"/>
        <end position="315"/>
    </location>
</feature>
<dbReference type="PANTHER" id="PTHR11474:SF125">
    <property type="entry name" value="N-ACETYL-6-HYDROXYTRYPTOPHAN OXIDASE IVOB-RELATED"/>
    <property type="match status" value="1"/>
</dbReference>